<dbReference type="EMBL" id="SMZX01000001">
    <property type="protein sequence ID" value="TDL45309.1"/>
    <property type="molecule type" value="Genomic_DNA"/>
</dbReference>
<evidence type="ECO:0000313" key="3">
    <source>
        <dbReference type="Proteomes" id="UP000295633"/>
    </source>
</evidence>
<gene>
    <name evidence="2" type="ORF">E2R54_02260</name>
</gene>
<dbReference type="STRING" id="273677.BW34_01064"/>
<protein>
    <submittedName>
        <fullName evidence="2">Alpha/beta hydrolase</fullName>
    </submittedName>
</protein>
<dbReference type="InterPro" id="IPR022742">
    <property type="entry name" value="Hydrolase_4"/>
</dbReference>
<dbReference type="RefSeq" id="WP_133398541.1">
    <property type="nucleotide sequence ID" value="NZ_SMZX01000001.1"/>
</dbReference>
<sequence>MTGGWEQDVLGRPFERLTLPLGSDSEGEVVATLVRLDPPKLAGLTGPLRDVDVLYLHGWSDYFFQVELARFWASLGARFHALDLRKYGRSLRPGNTPGFVTSLDVYDADIAAALGAMGHPLDRPRSRRRLVMMGHSTGGLTATLWASRHHGRLDALVLNSPWLELQLGTLGRQALSPLVQMRARVDPMGAHPVVDLGFYTRAQTEVGALPVRGYRREWRPERGFPTHPGWLAAIVEGHRRVSAGVDVGCPTIVLLSTKSTNPFAWNAEMTGSDSVLVVDDIARAATRIGREVTLARIEGGIHDIFLSRPTPREQAYLALERWLMRGVLGRSRGSRRARESG</sequence>
<comment type="caution">
    <text evidence="2">The sequence shown here is derived from an EMBL/GenBank/DDBJ whole genome shotgun (WGS) entry which is preliminary data.</text>
</comment>
<dbReference type="InterPro" id="IPR029058">
    <property type="entry name" value="AB_hydrolase_fold"/>
</dbReference>
<dbReference type="Gene3D" id="3.40.50.1820">
    <property type="entry name" value="alpha/beta hydrolase"/>
    <property type="match status" value="1"/>
</dbReference>
<feature type="domain" description="Serine aminopeptidase S33" evidence="1">
    <location>
        <begin position="53"/>
        <end position="185"/>
    </location>
</feature>
<dbReference type="SUPFAM" id="SSF53474">
    <property type="entry name" value="alpha/beta-Hydrolases"/>
    <property type="match status" value="1"/>
</dbReference>
<evidence type="ECO:0000259" key="1">
    <source>
        <dbReference type="Pfam" id="PF12146"/>
    </source>
</evidence>
<dbReference type="AlphaFoldDB" id="A0A4R5YK11"/>
<keyword evidence="2" id="KW-0378">Hydrolase</keyword>
<name>A0A4R5YK11_9MICO</name>
<organism evidence="2 3">
    <name type="scientific">Microbacterium oleivorans</name>
    <dbReference type="NCBI Taxonomy" id="273677"/>
    <lineage>
        <taxon>Bacteria</taxon>
        <taxon>Bacillati</taxon>
        <taxon>Actinomycetota</taxon>
        <taxon>Actinomycetes</taxon>
        <taxon>Micrococcales</taxon>
        <taxon>Microbacteriaceae</taxon>
        <taxon>Microbacterium</taxon>
    </lineage>
</organism>
<evidence type="ECO:0000313" key="2">
    <source>
        <dbReference type="EMBL" id="TDL45309.1"/>
    </source>
</evidence>
<dbReference type="Proteomes" id="UP000295633">
    <property type="component" value="Unassembled WGS sequence"/>
</dbReference>
<dbReference type="GO" id="GO:0016787">
    <property type="term" value="F:hydrolase activity"/>
    <property type="evidence" value="ECO:0007669"/>
    <property type="project" value="UniProtKB-KW"/>
</dbReference>
<accession>A0A4R5YK11</accession>
<proteinExistence type="predicted"/>
<dbReference type="Pfam" id="PF12146">
    <property type="entry name" value="Hydrolase_4"/>
    <property type="match status" value="1"/>
</dbReference>
<reference evidence="2 3" key="1">
    <citation type="submission" date="2019-03" db="EMBL/GenBank/DDBJ databases">
        <title>Genome Sequencing and Assembly of Various Microbes Isolated from Partially Reclaimed Soil and Acid Mine Drainage (AMD) Site.</title>
        <authorList>
            <person name="Steinbock B."/>
            <person name="Bechtold R."/>
            <person name="Sevigny J.L."/>
            <person name="Thomas D."/>
            <person name="Cuthill L.R."/>
            <person name="Aveiro Johannsen E.J."/>
            <person name="Thomas K."/>
            <person name="Ghosh A."/>
        </authorList>
    </citation>
    <scope>NUCLEOTIDE SEQUENCE [LARGE SCALE GENOMIC DNA]</scope>
    <source>
        <strain evidence="2 3">F-B2</strain>
    </source>
</reference>